<protein>
    <submittedName>
        <fullName evidence="2">Uncharacterized protein</fullName>
    </submittedName>
</protein>
<reference evidence="2 3" key="1">
    <citation type="submission" date="2013-11" db="EMBL/GenBank/DDBJ databases">
        <title>Draft genome of the bovine lungworm Dictyocaulus viviparus.</title>
        <authorList>
            <person name="Mitreva M."/>
        </authorList>
    </citation>
    <scope>NUCLEOTIDE SEQUENCE [LARGE SCALE GENOMIC DNA]</scope>
    <source>
        <strain evidence="2 3">HannoverDv2000</strain>
    </source>
</reference>
<gene>
    <name evidence="2" type="ORF">DICVIV_12716</name>
</gene>
<keyword evidence="1" id="KW-0812">Transmembrane</keyword>
<feature type="transmembrane region" description="Helical" evidence="1">
    <location>
        <begin position="12"/>
        <end position="31"/>
    </location>
</feature>
<name>A0A0D8X9P0_DICVI</name>
<proteinExistence type="predicted"/>
<reference evidence="3" key="2">
    <citation type="journal article" date="2016" name="Sci. Rep.">
        <title>Dictyocaulus viviparus genome, variome and transcriptome elucidate lungworm biology and support future intervention.</title>
        <authorList>
            <person name="McNulty S.N."/>
            <person name="Strube C."/>
            <person name="Rosa B.A."/>
            <person name="Martin J.C."/>
            <person name="Tyagi R."/>
            <person name="Choi Y.J."/>
            <person name="Wang Q."/>
            <person name="Hallsworth Pepin K."/>
            <person name="Zhang X."/>
            <person name="Ozersky P."/>
            <person name="Wilson R.K."/>
            <person name="Sternberg P.W."/>
            <person name="Gasser R.B."/>
            <person name="Mitreva M."/>
        </authorList>
    </citation>
    <scope>NUCLEOTIDE SEQUENCE [LARGE SCALE GENOMIC DNA]</scope>
    <source>
        <strain evidence="3">HannoverDv2000</strain>
    </source>
</reference>
<accession>A0A0D8X9P0</accession>
<dbReference type="AlphaFoldDB" id="A0A0D8X9P0"/>
<keyword evidence="1" id="KW-0472">Membrane</keyword>
<evidence type="ECO:0000313" key="3">
    <source>
        <dbReference type="Proteomes" id="UP000053766"/>
    </source>
</evidence>
<keyword evidence="1" id="KW-1133">Transmembrane helix</keyword>
<dbReference type="OrthoDB" id="655540at2759"/>
<organism evidence="2 3">
    <name type="scientific">Dictyocaulus viviparus</name>
    <name type="common">Bovine lungworm</name>
    <dbReference type="NCBI Taxonomy" id="29172"/>
    <lineage>
        <taxon>Eukaryota</taxon>
        <taxon>Metazoa</taxon>
        <taxon>Ecdysozoa</taxon>
        <taxon>Nematoda</taxon>
        <taxon>Chromadorea</taxon>
        <taxon>Rhabditida</taxon>
        <taxon>Rhabditina</taxon>
        <taxon>Rhabditomorpha</taxon>
        <taxon>Strongyloidea</taxon>
        <taxon>Metastrongylidae</taxon>
        <taxon>Dictyocaulus</taxon>
    </lineage>
</organism>
<evidence type="ECO:0000313" key="2">
    <source>
        <dbReference type="EMBL" id="KJH41305.1"/>
    </source>
</evidence>
<dbReference type="STRING" id="29172.A0A0D8X9P0"/>
<dbReference type="Proteomes" id="UP000053766">
    <property type="component" value="Unassembled WGS sequence"/>
</dbReference>
<dbReference type="EMBL" id="KN716853">
    <property type="protein sequence ID" value="KJH41305.1"/>
    <property type="molecule type" value="Genomic_DNA"/>
</dbReference>
<keyword evidence="3" id="KW-1185">Reference proteome</keyword>
<evidence type="ECO:0000256" key="1">
    <source>
        <dbReference type="SAM" id="Phobius"/>
    </source>
</evidence>
<sequence>MDVIRRTDKTILIINFFILGVAVIGGVLGTMQGLEKLAKAEFSAPCYMRAFTSDTYDSKFQIKQHCCGRYQNISSYGEKCGM</sequence>